<keyword evidence="1" id="KW-1133">Transmembrane helix</keyword>
<dbReference type="GO" id="GO:0015128">
    <property type="term" value="F:gluconate transmembrane transporter activity"/>
    <property type="evidence" value="ECO:0007669"/>
    <property type="project" value="InterPro"/>
</dbReference>
<dbReference type="AlphaFoldDB" id="A0A3B0TYH4"/>
<feature type="transmembrane region" description="Helical" evidence="1">
    <location>
        <begin position="271"/>
        <end position="292"/>
    </location>
</feature>
<dbReference type="PANTHER" id="PTHR30354:SF25">
    <property type="entry name" value="INNER MEMBRANE PERMEASE YGBN"/>
    <property type="match status" value="1"/>
</dbReference>
<feature type="transmembrane region" description="Helical" evidence="1">
    <location>
        <begin position="103"/>
        <end position="133"/>
    </location>
</feature>
<keyword evidence="1" id="KW-0472">Membrane</keyword>
<name>A0A3B0TYH4_9ZZZZ</name>
<feature type="transmembrane region" description="Helical" evidence="1">
    <location>
        <begin position="429"/>
        <end position="453"/>
    </location>
</feature>
<organism evidence="2">
    <name type="scientific">hydrothermal vent metagenome</name>
    <dbReference type="NCBI Taxonomy" id="652676"/>
    <lineage>
        <taxon>unclassified sequences</taxon>
        <taxon>metagenomes</taxon>
        <taxon>ecological metagenomes</taxon>
    </lineage>
</organism>
<dbReference type="Pfam" id="PF02447">
    <property type="entry name" value="GntP_permease"/>
    <property type="match status" value="1"/>
</dbReference>
<dbReference type="GO" id="GO:0005886">
    <property type="term" value="C:plasma membrane"/>
    <property type="evidence" value="ECO:0007669"/>
    <property type="project" value="TreeGrafter"/>
</dbReference>
<reference evidence="2" key="1">
    <citation type="submission" date="2018-06" db="EMBL/GenBank/DDBJ databases">
        <authorList>
            <person name="Zhirakovskaya E."/>
        </authorList>
    </citation>
    <scope>NUCLEOTIDE SEQUENCE</scope>
</reference>
<feature type="transmembrane region" description="Helical" evidence="1">
    <location>
        <begin position="28"/>
        <end position="50"/>
    </location>
</feature>
<evidence type="ECO:0000256" key="1">
    <source>
        <dbReference type="SAM" id="Phobius"/>
    </source>
</evidence>
<feature type="transmembrane region" description="Helical" evidence="1">
    <location>
        <begin position="231"/>
        <end position="251"/>
    </location>
</feature>
<dbReference type="PANTHER" id="PTHR30354">
    <property type="entry name" value="GNT FAMILY GLUCONATE TRANSPORTER"/>
    <property type="match status" value="1"/>
</dbReference>
<dbReference type="PIRSF" id="PIRSF002746">
    <property type="entry name" value="Gluconate_transporter"/>
    <property type="match status" value="1"/>
</dbReference>
<dbReference type="InterPro" id="IPR003474">
    <property type="entry name" value="Glcn_transporter"/>
</dbReference>
<proteinExistence type="predicted"/>
<feature type="transmembrane region" description="Helical" evidence="1">
    <location>
        <begin position="140"/>
        <end position="158"/>
    </location>
</feature>
<keyword evidence="1" id="KW-0812">Transmembrane</keyword>
<feature type="transmembrane region" description="Helical" evidence="1">
    <location>
        <begin position="5"/>
        <end position="22"/>
    </location>
</feature>
<dbReference type="NCBIfam" id="TIGR00791">
    <property type="entry name" value="gntP"/>
    <property type="match status" value="1"/>
</dbReference>
<evidence type="ECO:0000313" key="2">
    <source>
        <dbReference type="EMBL" id="VAW23078.1"/>
    </source>
</evidence>
<feature type="transmembrane region" description="Helical" evidence="1">
    <location>
        <begin position="367"/>
        <end position="387"/>
    </location>
</feature>
<accession>A0A3B0TYH4</accession>
<feature type="transmembrane region" description="Helical" evidence="1">
    <location>
        <begin position="393"/>
        <end position="417"/>
    </location>
</feature>
<feature type="transmembrane region" description="Helical" evidence="1">
    <location>
        <begin position="337"/>
        <end position="360"/>
    </location>
</feature>
<sequence length="454" mass="47664">MSTPFILFLVISAVVLLLLMVLKLKVNAFISLLIISIYVGILAGMPLNAILQSIQDGMGSTLGFVATVVGLGAIFGQMLESSGGAESLGHSLVKKFGKDKASWAMVVTGFIVAIPVFLDVGFIILVPIIYALSRDTKKSLLYYGIPLLAGLAVTHSFIPPTPGPVAVADIIGAQLGWVIFFGIILGFPTAVIAGPLWGKYISKKIYIQPPAEMVSSFKGTGKSPEAEPPSFGLIAVIIAIPLFLILLNTLSSLLVEKGVLAKTGFTDSIEFIGHPFSALIIATLIAIYFLCIRRGMSKQSILDLSTKALGPAGIIILITGAGGVLKQVLVDSGIGKIMAESIAGSAMSPILLAWILAAIVRVTQGSATVAMITAAGIITPVLGELNLNDPQRALIVLAIASGATLLSHVNDSGFWLVGKYFGMNEKQTLQSWTIMETIIAVCGLAFTLIANLFV</sequence>
<gene>
    <name evidence="2" type="ORF">MNBD_BACTEROID01-1192</name>
</gene>
<feature type="transmembrane region" description="Helical" evidence="1">
    <location>
        <begin position="62"/>
        <end position="79"/>
    </location>
</feature>
<feature type="transmembrane region" description="Helical" evidence="1">
    <location>
        <begin position="178"/>
        <end position="198"/>
    </location>
</feature>
<protein>
    <submittedName>
        <fullName evidence="2">Low-affinity gluconate/H+ symporter GntU</fullName>
    </submittedName>
</protein>
<dbReference type="EMBL" id="UOEP01000186">
    <property type="protein sequence ID" value="VAW23078.1"/>
    <property type="molecule type" value="Genomic_DNA"/>
</dbReference>